<feature type="region of interest" description="Disordered" evidence="1">
    <location>
        <begin position="11"/>
        <end position="50"/>
    </location>
</feature>
<dbReference type="InParanoid" id="T0QFU0"/>
<evidence type="ECO:0000256" key="1">
    <source>
        <dbReference type="SAM" id="MobiDB-lite"/>
    </source>
</evidence>
<feature type="compositionally biased region" description="Basic residues" evidence="1">
    <location>
        <begin position="38"/>
        <end position="49"/>
    </location>
</feature>
<sequence>MAEAEIIAIAAPSEPIPKKKKRRRQRRKPKTSPGKPAQAKKHGKKKLTLKRGADVVQRPACCRCNILLAIGAETTNDEAIVNGAEMVNAAACKVARA</sequence>
<accession>T0QFU0</accession>
<dbReference type="Proteomes" id="UP000030762">
    <property type="component" value="Unassembled WGS sequence"/>
</dbReference>
<dbReference type="RefSeq" id="XP_008612814.1">
    <property type="nucleotide sequence ID" value="XM_008614592.1"/>
</dbReference>
<reference evidence="2 3" key="1">
    <citation type="submission" date="2012-04" db="EMBL/GenBank/DDBJ databases">
        <title>The Genome Sequence of Saprolegnia declina VS20.</title>
        <authorList>
            <consortium name="The Broad Institute Genome Sequencing Platform"/>
            <person name="Russ C."/>
            <person name="Nusbaum C."/>
            <person name="Tyler B."/>
            <person name="van West P."/>
            <person name="Dieguez-Uribeondo J."/>
            <person name="de Bruijn I."/>
            <person name="Tripathy S."/>
            <person name="Jiang R."/>
            <person name="Young S.K."/>
            <person name="Zeng Q."/>
            <person name="Gargeya S."/>
            <person name="Fitzgerald M."/>
            <person name="Haas B."/>
            <person name="Abouelleil A."/>
            <person name="Alvarado L."/>
            <person name="Arachchi H.M."/>
            <person name="Berlin A."/>
            <person name="Chapman S.B."/>
            <person name="Goldberg J."/>
            <person name="Griggs A."/>
            <person name="Gujja S."/>
            <person name="Hansen M."/>
            <person name="Howarth C."/>
            <person name="Imamovic A."/>
            <person name="Larimer J."/>
            <person name="McCowen C."/>
            <person name="Montmayeur A."/>
            <person name="Murphy C."/>
            <person name="Neiman D."/>
            <person name="Pearson M."/>
            <person name="Priest M."/>
            <person name="Roberts A."/>
            <person name="Saif S."/>
            <person name="Shea T."/>
            <person name="Sisk P."/>
            <person name="Sykes S."/>
            <person name="Wortman J."/>
            <person name="Nusbaum C."/>
            <person name="Birren B."/>
        </authorList>
    </citation>
    <scope>NUCLEOTIDE SEQUENCE [LARGE SCALE GENOMIC DNA]</scope>
    <source>
        <strain evidence="2 3">VS20</strain>
    </source>
</reference>
<dbReference type="AlphaFoldDB" id="T0QFU0"/>
<dbReference type="GeneID" id="19949425"/>
<organism evidence="2 3">
    <name type="scientific">Saprolegnia diclina (strain VS20)</name>
    <dbReference type="NCBI Taxonomy" id="1156394"/>
    <lineage>
        <taxon>Eukaryota</taxon>
        <taxon>Sar</taxon>
        <taxon>Stramenopiles</taxon>
        <taxon>Oomycota</taxon>
        <taxon>Saprolegniomycetes</taxon>
        <taxon>Saprolegniales</taxon>
        <taxon>Saprolegniaceae</taxon>
        <taxon>Saprolegnia</taxon>
    </lineage>
</organism>
<proteinExistence type="predicted"/>
<dbReference type="EMBL" id="JH767158">
    <property type="protein sequence ID" value="EQC33591.1"/>
    <property type="molecule type" value="Genomic_DNA"/>
</dbReference>
<dbReference type="VEuPathDB" id="FungiDB:SDRG_08698"/>
<name>T0QFU0_SAPDV</name>
<feature type="compositionally biased region" description="Basic residues" evidence="1">
    <location>
        <begin position="18"/>
        <end position="30"/>
    </location>
</feature>
<keyword evidence="3" id="KW-1185">Reference proteome</keyword>
<evidence type="ECO:0000313" key="2">
    <source>
        <dbReference type="EMBL" id="EQC33591.1"/>
    </source>
</evidence>
<gene>
    <name evidence="2" type="ORF">SDRG_08698</name>
</gene>
<protein>
    <submittedName>
        <fullName evidence="2">Uncharacterized protein</fullName>
    </submittedName>
</protein>
<evidence type="ECO:0000313" key="3">
    <source>
        <dbReference type="Proteomes" id="UP000030762"/>
    </source>
</evidence>